<dbReference type="EMBL" id="MH375644">
    <property type="protein sequence ID" value="AXC34435.1"/>
    <property type="molecule type" value="Genomic_DNA"/>
</dbReference>
<dbReference type="Proteomes" id="UP000260311">
    <property type="component" value="Segment"/>
</dbReference>
<reference evidence="1 2" key="1">
    <citation type="submission" date="2018-05" db="EMBL/GenBank/DDBJ databases">
        <title>The genome of Vibrio coralliilyticus phage YC.</title>
        <authorList>
            <person name="Benler S."/>
        </authorList>
    </citation>
    <scope>NUCLEOTIDE SEQUENCE [LARGE SCALE GENOMIC DNA]</scope>
</reference>
<protein>
    <submittedName>
        <fullName evidence="1">DNA ligase</fullName>
    </submittedName>
</protein>
<name>A0A384ZS20_9CAUD</name>
<dbReference type="SUPFAM" id="SSF56091">
    <property type="entry name" value="DNA ligase/mRNA capping enzyme, catalytic domain"/>
    <property type="match status" value="1"/>
</dbReference>
<sequence length="520" mass="57469">MSLSETNVATLINDIRGQRGINAKKSMLSQFAKGYEESDTLELLCGYLRLTLDERLSLYVSDLPPKPNGLAGATATTKAKKALAEHMNLVLDKGETAPLISVMHTALICAAKGETRGNSGQLLMWGFSQLIDSGEEVQMLWKHFVLRDLKMGIGVKSINDVMPNTVFYAPYQKSASMSEKALAALPWDVGVYAQIKADGMFFEALMGEEVEITSRQGSVINSESVNPLKLELMRLTRDYFPETADPISNRIIWQGELLVVGPDGQVLPREKGNGMLNSLIQTGEELPAGHTVICKLWNWIDEKTKELAVDKTTTHGKTYEEVWADFEAMECDGYESETVDGVSLVEFIETRLVFNPTEAAVFFREALARGEEGLILKAPSLRWYDGQAADSVKMKLEYDVDLRIIGLNPADPNGKHAATFGSLQCASECGQLEVGVHGISDELRSEIHANFTKYENGIIAVRSNGIMEADPDNGRELASLFLPRMVSEIRMDKDAADTLEFIREQQQAAILGKKIKYGKK</sequence>
<accession>A0A384ZS20</accession>
<dbReference type="RefSeq" id="YP_009838281.1">
    <property type="nucleotide sequence ID" value="NC_048709.1"/>
</dbReference>
<keyword evidence="1" id="KW-0436">Ligase</keyword>
<dbReference type="KEGG" id="vg:55608513"/>
<keyword evidence="2" id="KW-1185">Reference proteome</keyword>
<dbReference type="GO" id="GO:0016874">
    <property type="term" value="F:ligase activity"/>
    <property type="evidence" value="ECO:0007669"/>
    <property type="project" value="UniProtKB-KW"/>
</dbReference>
<dbReference type="GeneID" id="55608513"/>
<organism evidence="1 2">
    <name type="scientific">Vibrio phage YC</name>
    <dbReference type="NCBI Taxonomy" id="2267403"/>
    <lineage>
        <taxon>Viruses</taxon>
        <taxon>Duplodnaviria</taxon>
        <taxon>Heunggongvirae</taxon>
        <taxon>Uroviricota</taxon>
        <taxon>Caudoviricetes</taxon>
        <taxon>Pantevenvirales</taxon>
        <taxon>Ackermannviridae</taxon>
        <taxon>Campanilevirus</taxon>
        <taxon>Campanilevirus YC</taxon>
    </lineage>
</organism>
<evidence type="ECO:0000313" key="1">
    <source>
        <dbReference type="EMBL" id="AXC34435.1"/>
    </source>
</evidence>
<proteinExistence type="predicted"/>
<evidence type="ECO:0000313" key="2">
    <source>
        <dbReference type="Proteomes" id="UP000260311"/>
    </source>
</evidence>
<dbReference type="Gene3D" id="3.30.470.30">
    <property type="entry name" value="DNA ligase/mRNA capping enzyme"/>
    <property type="match status" value="1"/>
</dbReference>